<evidence type="ECO:0000256" key="1">
    <source>
        <dbReference type="ARBA" id="ARBA00008766"/>
    </source>
</evidence>
<dbReference type="InterPro" id="IPR000587">
    <property type="entry name" value="Creatinase_N"/>
</dbReference>
<evidence type="ECO:0000256" key="2">
    <source>
        <dbReference type="ARBA" id="ARBA00022723"/>
    </source>
</evidence>
<keyword evidence="8" id="KW-1185">Reference proteome</keyword>
<evidence type="ECO:0000259" key="5">
    <source>
        <dbReference type="Pfam" id="PF01321"/>
    </source>
</evidence>
<dbReference type="Pfam" id="PF01321">
    <property type="entry name" value="Creatinase_N"/>
    <property type="match status" value="1"/>
</dbReference>
<keyword evidence="2" id="KW-0479">Metal-binding</keyword>
<feature type="domain" description="Peptidase M24 C-terminal" evidence="6">
    <location>
        <begin position="555"/>
        <end position="614"/>
    </location>
</feature>
<evidence type="ECO:0000259" key="6">
    <source>
        <dbReference type="Pfam" id="PF16188"/>
    </source>
</evidence>
<evidence type="ECO:0000259" key="4">
    <source>
        <dbReference type="Pfam" id="PF00557"/>
    </source>
</evidence>
<accession>A0ABT0DE57</accession>
<protein>
    <submittedName>
        <fullName evidence="7">Aminopeptidase P family protein</fullName>
    </submittedName>
</protein>
<dbReference type="SUPFAM" id="SSF53092">
    <property type="entry name" value="Creatinase/prolidase N-terminal domain"/>
    <property type="match status" value="2"/>
</dbReference>
<dbReference type="InterPro" id="IPR029149">
    <property type="entry name" value="Creatin/AminoP/Spt16_N"/>
</dbReference>
<dbReference type="EMBL" id="JALKCH010000010">
    <property type="protein sequence ID" value="MCK0198250.1"/>
    <property type="molecule type" value="Genomic_DNA"/>
</dbReference>
<organism evidence="7 8">
    <name type="scientific">Ancylobacter crimeensis</name>
    <dbReference type="NCBI Taxonomy" id="2579147"/>
    <lineage>
        <taxon>Bacteria</taxon>
        <taxon>Pseudomonadati</taxon>
        <taxon>Pseudomonadota</taxon>
        <taxon>Alphaproteobacteria</taxon>
        <taxon>Hyphomicrobiales</taxon>
        <taxon>Xanthobacteraceae</taxon>
        <taxon>Ancylobacter</taxon>
    </lineage>
</organism>
<dbReference type="PANTHER" id="PTHR43763:SF6">
    <property type="entry name" value="XAA-PRO AMINOPEPTIDASE 1"/>
    <property type="match status" value="1"/>
</dbReference>
<dbReference type="InterPro" id="IPR000994">
    <property type="entry name" value="Pept_M24"/>
</dbReference>
<dbReference type="Gene3D" id="3.90.230.10">
    <property type="entry name" value="Creatinase/methionine aminopeptidase superfamily"/>
    <property type="match status" value="1"/>
</dbReference>
<comment type="caution">
    <text evidence="7">The sequence shown here is derived from an EMBL/GenBank/DDBJ whole genome shotgun (WGS) entry which is preliminary data.</text>
</comment>
<feature type="domain" description="Creatinase N-terminal" evidence="5">
    <location>
        <begin position="30"/>
        <end position="158"/>
    </location>
</feature>
<evidence type="ECO:0000256" key="3">
    <source>
        <dbReference type="ARBA" id="ARBA00022801"/>
    </source>
</evidence>
<dbReference type="RefSeq" id="WP_247030150.1">
    <property type="nucleotide sequence ID" value="NZ_JALKCH010000010.1"/>
</dbReference>
<dbReference type="InterPro" id="IPR033740">
    <property type="entry name" value="Pept_M24B"/>
</dbReference>
<dbReference type="Pfam" id="PF16188">
    <property type="entry name" value="Peptidase_M24_C"/>
    <property type="match status" value="1"/>
</dbReference>
<dbReference type="SUPFAM" id="SSF55920">
    <property type="entry name" value="Creatinase/aminopeptidase"/>
    <property type="match status" value="1"/>
</dbReference>
<dbReference type="GO" id="GO:0004177">
    <property type="term" value="F:aminopeptidase activity"/>
    <property type="evidence" value="ECO:0007669"/>
    <property type="project" value="UniProtKB-KW"/>
</dbReference>
<sequence>MTQNPTTPFEAHYQSFGDAAAPEEGTRHLALLRAELARRQLDGFLVPRADAHQNEYVPPCDERLAWLTGFTGSAGLAIVLTDEAALLVDGRYTLQAATQVDTASFTVVPSFEVTAEQWIEAHLPAGARFAYDPWLTTIDGVEKLRRAVSAVGGTLVAVDSNPLDAVWIERPAAPTGRISVRDPELAGESVPDKLARIRTALAADKLDALVLSDPHQVAWTFNIRGADVAFTPLPLSWAIIPAEGRASLLIDGRKLEPMVRRELAFHAEILEPVYFDDALALFAGSGATIRLDQATCPAHVAARIEASGGKVSKGASPVALMQAAKNAAEIAGMQAAHRRDGAALTRFLAWFAREAPAGNLTEIDAVCALETFRRETNLMRDVSFPTIAGAGPNGAIVHYRVTGATNRPINPGELFLIDSGAQYEDGTTDVTRTMAVGAPTAEMRDRYTRVLKGHLAIARAVFPRGTAGAQLDPFARQYLWAAGLDFEHGTGHGVGAYLSVHEGPARISKLGAVPLVPGMVLSNEPGYYKTGGFGIRIENLQIVEEREIAGAEKPTLAFGTLTLAPYERALIEPALLSPEERAQIDAYHARVLAEIGPLVDEATRAWLESTTAPL</sequence>
<comment type="similarity">
    <text evidence="1">Belongs to the peptidase M24B family.</text>
</comment>
<keyword evidence="7" id="KW-0645">Protease</keyword>
<evidence type="ECO:0000313" key="7">
    <source>
        <dbReference type="EMBL" id="MCK0198250.1"/>
    </source>
</evidence>
<evidence type="ECO:0000313" key="8">
    <source>
        <dbReference type="Proteomes" id="UP001203284"/>
    </source>
</evidence>
<proteinExistence type="inferred from homology"/>
<keyword evidence="3" id="KW-0378">Hydrolase</keyword>
<keyword evidence="7" id="KW-0031">Aminopeptidase</keyword>
<feature type="domain" description="Peptidase M24" evidence="4">
    <location>
        <begin position="332"/>
        <end position="545"/>
    </location>
</feature>
<reference evidence="7 8" key="1">
    <citation type="submission" date="2022-04" db="EMBL/GenBank/DDBJ databases">
        <authorList>
            <person name="Grouzdev D.S."/>
            <person name="Pantiukh K.S."/>
            <person name="Krutkina M.S."/>
        </authorList>
    </citation>
    <scope>NUCLEOTIDE SEQUENCE [LARGE SCALE GENOMIC DNA]</scope>
    <source>
        <strain evidence="7 8">6x-1</strain>
    </source>
</reference>
<dbReference type="InterPro" id="IPR036005">
    <property type="entry name" value="Creatinase/aminopeptidase-like"/>
</dbReference>
<dbReference type="Pfam" id="PF16189">
    <property type="entry name" value="Creatinase_N_2"/>
    <property type="match status" value="1"/>
</dbReference>
<dbReference type="InterPro" id="IPR032416">
    <property type="entry name" value="Peptidase_M24_C"/>
</dbReference>
<dbReference type="PANTHER" id="PTHR43763">
    <property type="entry name" value="XAA-PRO AMINOPEPTIDASE 1"/>
    <property type="match status" value="1"/>
</dbReference>
<dbReference type="Pfam" id="PF00557">
    <property type="entry name" value="Peptidase_M24"/>
    <property type="match status" value="1"/>
</dbReference>
<dbReference type="CDD" id="cd01085">
    <property type="entry name" value="APP"/>
    <property type="match status" value="1"/>
</dbReference>
<name>A0ABT0DE57_9HYPH</name>
<dbReference type="InterPro" id="IPR050422">
    <property type="entry name" value="X-Pro_aminopeptidase_P"/>
</dbReference>
<dbReference type="Gene3D" id="3.40.350.10">
    <property type="entry name" value="Creatinase/prolidase N-terminal domain"/>
    <property type="match status" value="2"/>
</dbReference>
<dbReference type="Proteomes" id="UP001203284">
    <property type="component" value="Unassembled WGS sequence"/>
</dbReference>
<gene>
    <name evidence="7" type="ORF">MWN34_15150</name>
</gene>